<evidence type="ECO:0000313" key="1">
    <source>
        <dbReference type="EMBL" id="RDC66178.1"/>
    </source>
</evidence>
<evidence type="ECO:0000313" key="2">
    <source>
        <dbReference type="Proteomes" id="UP000253919"/>
    </source>
</evidence>
<dbReference type="Proteomes" id="UP000253919">
    <property type="component" value="Unassembled WGS sequence"/>
</dbReference>
<gene>
    <name evidence="1" type="ORF">AHMF7616_04809</name>
</gene>
<comment type="caution">
    <text evidence="1">The sequence shown here is derived from an EMBL/GenBank/DDBJ whole genome shotgun (WGS) entry which is preliminary data.</text>
</comment>
<accession>A0A369QVH3</accession>
<proteinExistence type="predicted"/>
<dbReference type="AlphaFoldDB" id="A0A369QVH3"/>
<reference evidence="1 2" key="1">
    <citation type="submission" date="2018-04" db="EMBL/GenBank/DDBJ databases">
        <title>Adhaeribacter sp. HMF7616 genome sequencing and assembly.</title>
        <authorList>
            <person name="Kang H."/>
            <person name="Kang J."/>
            <person name="Cha I."/>
            <person name="Kim H."/>
            <person name="Joh K."/>
        </authorList>
    </citation>
    <scope>NUCLEOTIDE SEQUENCE [LARGE SCALE GENOMIC DNA]</scope>
    <source>
        <strain evidence="1 2">HMF7616</strain>
    </source>
</reference>
<dbReference type="EMBL" id="QASA01000001">
    <property type="protein sequence ID" value="RDC66178.1"/>
    <property type="molecule type" value="Genomic_DNA"/>
</dbReference>
<protein>
    <submittedName>
        <fullName evidence="1">Uncharacterized protein</fullName>
    </submittedName>
</protein>
<organism evidence="1 2">
    <name type="scientific">Adhaeribacter pallidiroseus</name>
    <dbReference type="NCBI Taxonomy" id="2072847"/>
    <lineage>
        <taxon>Bacteria</taxon>
        <taxon>Pseudomonadati</taxon>
        <taxon>Bacteroidota</taxon>
        <taxon>Cytophagia</taxon>
        <taxon>Cytophagales</taxon>
        <taxon>Hymenobacteraceae</taxon>
        <taxon>Adhaeribacter</taxon>
    </lineage>
</organism>
<name>A0A369QVH3_9BACT</name>
<keyword evidence="2" id="KW-1185">Reference proteome</keyword>
<sequence>MKSFSQVEVRGISKIELAGIQSDSINLSANKEFEKRIKLKSIEKSENEVEIRFYELLSLSNTRNLKVLVLKNDIWKATEFSEINNPRLKISKFALDAPNGFELVIQKLFQNKLTKLPSQEALKPRMKKYGQTDPKRGRAEKVLIVNDGKSYTIEFKIGDKFRIYNFSNPETYANFYNDVQELKDYVAIKNIFTEELKRK</sequence>